<dbReference type="KEGG" id="slk:SLUN_11225"/>
<dbReference type="AlphaFoldDB" id="A0A2R4T0N3"/>
<gene>
    <name evidence="1" type="ORF">SLUN_11225</name>
</gene>
<keyword evidence="2" id="KW-1185">Reference proteome</keyword>
<protein>
    <submittedName>
        <fullName evidence="1">Uncharacterized protein</fullName>
    </submittedName>
</protein>
<proteinExistence type="predicted"/>
<name>A0A2R4T0N3_9ACTN</name>
<reference evidence="1 2" key="1">
    <citation type="submission" date="2018-01" db="EMBL/GenBank/DDBJ databases">
        <title>Complete genome sequence of Streptomyces lunaelactis MM109T, a Ferroverdin A producer isolated from cave moonmilk deposits.</title>
        <authorList>
            <person name="Naome A."/>
            <person name="Martinet L."/>
            <person name="Maciejewska M."/>
            <person name="Anderssen S."/>
            <person name="Adam D."/>
            <person name="Tenconi E."/>
            <person name="Deflandre B."/>
            <person name="Arguelles-Arias A."/>
            <person name="Calusinska M."/>
            <person name="Copieters W."/>
            <person name="Karim L."/>
            <person name="Hanikenne M."/>
            <person name="Baurain D."/>
            <person name="van Wezel G."/>
            <person name="Smargiasso N."/>
            <person name="de Pauw E."/>
            <person name="Delfosse P."/>
            <person name="Rigali S."/>
        </authorList>
    </citation>
    <scope>NUCLEOTIDE SEQUENCE [LARGE SCALE GENOMIC DNA]</scope>
    <source>
        <strain evidence="1 2">MM109</strain>
    </source>
</reference>
<evidence type="ECO:0000313" key="2">
    <source>
        <dbReference type="Proteomes" id="UP000244201"/>
    </source>
</evidence>
<dbReference type="EMBL" id="CP026304">
    <property type="protein sequence ID" value="AVZ72679.1"/>
    <property type="molecule type" value="Genomic_DNA"/>
</dbReference>
<dbReference type="Proteomes" id="UP000244201">
    <property type="component" value="Chromosome"/>
</dbReference>
<sequence length="130" mass="14040">MGGQVQLEPAVGVQVGPEQRARGPPVGVGSLPLWGSPWLDPDQCAGRIAPSRAPSASLKRCASRILDCPSRPWCWLAIGRPVITAWKARHPSVSGHEGAYDMRERFAAARFPMVRLTSDQMPSWGLRSGA</sequence>
<organism evidence="1 2">
    <name type="scientific">Streptomyces lunaelactis</name>
    <dbReference type="NCBI Taxonomy" id="1535768"/>
    <lineage>
        <taxon>Bacteria</taxon>
        <taxon>Bacillati</taxon>
        <taxon>Actinomycetota</taxon>
        <taxon>Actinomycetes</taxon>
        <taxon>Kitasatosporales</taxon>
        <taxon>Streptomycetaceae</taxon>
        <taxon>Streptomyces</taxon>
    </lineage>
</organism>
<evidence type="ECO:0000313" key="1">
    <source>
        <dbReference type="EMBL" id="AVZ72679.1"/>
    </source>
</evidence>
<accession>A0A2R4T0N3</accession>